<feature type="domain" description="Pvc16 N-terminal" evidence="1">
    <location>
        <begin position="9"/>
        <end position="184"/>
    </location>
</feature>
<accession>A0A9X3N0M6</accession>
<evidence type="ECO:0000313" key="3">
    <source>
        <dbReference type="Proteomes" id="UP001149140"/>
    </source>
</evidence>
<dbReference type="RefSeq" id="WP_270045537.1">
    <property type="nucleotide sequence ID" value="NZ_JAPDOD010000062.1"/>
</dbReference>
<dbReference type="Proteomes" id="UP001149140">
    <property type="component" value="Unassembled WGS sequence"/>
</dbReference>
<organism evidence="2 3">
    <name type="scientific">Solirubrobacter ginsenosidimutans</name>
    <dbReference type="NCBI Taxonomy" id="490573"/>
    <lineage>
        <taxon>Bacteria</taxon>
        <taxon>Bacillati</taxon>
        <taxon>Actinomycetota</taxon>
        <taxon>Thermoleophilia</taxon>
        <taxon>Solirubrobacterales</taxon>
        <taxon>Solirubrobacteraceae</taxon>
        <taxon>Solirubrobacter</taxon>
    </lineage>
</organism>
<protein>
    <submittedName>
        <fullName evidence="2">DUF4255 domain-containing protein</fullName>
    </submittedName>
</protein>
<reference evidence="2" key="1">
    <citation type="submission" date="2022-10" db="EMBL/GenBank/DDBJ databases">
        <title>The WGS of Solirubrobacter ginsenosidimutans DSM 21036.</title>
        <authorList>
            <person name="Jiang Z."/>
        </authorList>
    </citation>
    <scope>NUCLEOTIDE SEQUENCE</scope>
    <source>
        <strain evidence="2">DSM 21036</strain>
    </source>
</reference>
<proteinExistence type="predicted"/>
<name>A0A9X3N0M6_9ACTN</name>
<dbReference type="EMBL" id="JAPDOD010000062">
    <property type="protein sequence ID" value="MDA0166279.1"/>
    <property type="molecule type" value="Genomic_DNA"/>
</dbReference>
<dbReference type="Pfam" id="PF14065">
    <property type="entry name" value="Pvc16_N"/>
    <property type="match status" value="1"/>
</dbReference>
<keyword evidence="3" id="KW-1185">Reference proteome</keyword>
<evidence type="ECO:0000313" key="2">
    <source>
        <dbReference type="EMBL" id="MDA0166279.1"/>
    </source>
</evidence>
<sequence length="192" mass="21396">MADTRAIEAVCNAVVDVLRDSYDPAQLDQDLEFRVYTASNFPQHMTAGVSLFLYRIFVDGSHRIPGGRRLPGGGRADAQLPLDLHFLLTTWGKDASTQYSIAGWMMRALDDTPVLPSGLLNRRTPSVFRDDEAVEIVAGEIATEDLMRLWELIGPGSYQLSVPYVARNVWIESKQLEPGGALVQERDFRVES</sequence>
<gene>
    <name evidence="2" type="ORF">OM076_38800</name>
</gene>
<comment type="caution">
    <text evidence="2">The sequence shown here is derived from an EMBL/GenBank/DDBJ whole genome shotgun (WGS) entry which is preliminary data.</text>
</comment>
<dbReference type="AlphaFoldDB" id="A0A9X3N0M6"/>
<evidence type="ECO:0000259" key="1">
    <source>
        <dbReference type="Pfam" id="PF14065"/>
    </source>
</evidence>
<dbReference type="InterPro" id="IPR025351">
    <property type="entry name" value="Pvc16_N"/>
</dbReference>